<dbReference type="Pfam" id="PF02541">
    <property type="entry name" value="Ppx-GppA"/>
    <property type="match status" value="1"/>
</dbReference>
<feature type="domain" description="Ppx/GppA phosphatase N-terminal" evidence="3">
    <location>
        <begin position="31"/>
        <end position="302"/>
    </location>
</feature>
<evidence type="ECO:0000259" key="3">
    <source>
        <dbReference type="Pfam" id="PF02541"/>
    </source>
</evidence>
<keyword evidence="5" id="KW-1185">Reference proteome</keyword>
<protein>
    <submittedName>
        <fullName evidence="4">Exopolyphosphatase / guanosine-5'-triphosphate,3'-diphosphate pyrophosphatase</fullName>
    </submittedName>
</protein>
<dbReference type="SUPFAM" id="SSF53067">
    <property type="entry name" value="Actin-like ATPase domain"/>
    <property type="match status" value="2"/>
</dbReference>
<dbReference type="Proteomes" id="UP000193711">
    <property type="component" value="Unassembled WGS sequence"/>
</dbReference>
<keyword evidence="2" id="KW-0378">Hydrolase</keyword>
<dbReference type="FunFam" id="3.30.420.150:FF:000006">
    <property type="entry name" value="Ppx/GppA family phosphatase"/>
    <property type="match status" value="1"/>
</dbReference>
<dbReference type="PANTHER" id="PTHR30005:SF0">
    <property type="entry name" value="RETROGRADE REGULATION PROTEIN 2"/>
    <property type="match status" value="1"/>
</dbReference>
<dbReference type="Gene3D" id="3.30.420.150">
    <property type="entry name" value="Exopolyphosphatase. Domain 2"/>
    <property type="match status" value="1"/>
</dbReference>
<sequence length="322" mass="34121">MRLGVLDIGSNTVHLLLVDAHPGARPVPYRSHKRSLALVAYLDSSGDITEEGQRELISFVAEAHEVARQHRAEDLLAFATSAIREAGNGAAVLERVRAETGVHLQELGGEAEASATFLAVRRWFGWGAGTILDLDIGGGSFELSMGVDEVPELAVSVPLGAGRVTRDLLVGDPASATSVKAARRHARDVLAEPVRAFLALGRPNLVAGTSKTFRSLARIAGAAPSAAGPLARRELHLVDLRLWSSRLAAISAADRSALPGVSALRAPQLLAGALVAEAAMDALGVETLVICPWATREGLIIRRFELLDARLQREDLQASVML</sequence>
<dbReference type="Gene3D" id="3.30.420.40">
    <property type="match status" value="1"/>
</dbReference>
<dbReference type="PANTHER" id="PTHR30005">
    <property type="entry name" value="EXOPOLYPHOSPHATASE"/>
    <property type="match status" value="1"/>
</dbReference>
<dbReference type="InterPro" id="IPR043129">
    <property type="entry name" value="ATPase_NBD"/>
</dbReference>
<evidence type="ECO:0000313" key="5">
    <source>
        <dbReference type="Proteomes" id="UP000193711"/>
    </source>
</evidence>
<dbReference type="CDD" id="cd24056">
    <property type="entry name" value="ASKHA_NBD_MtPPX1-like"/>
    <property type="match status" value="1"/>
</dbReference>
<evidence type="ECO:0000256" key="2">
    <source>
        <dbReference type="ARBA" id="ARBA00022801"/>
    </source>
</evidence>
<dbReference type="RefSeq" id="WP_085475952.1">
    <property type="nucleotide sequence ID" value="NZ_FXBM01000001.1"/>
</dbReference>
<proteinExistence type="inferred from homology"/>
<name>A0A1X7NNJ5_9MICO</name>
<reference evidence="5" key="1">
    <citation type="submission" date="2017-04" db="EMBL/GenBank/DDBJ databases">
        <authorList>
            <person name="Varghese N."/>
            <person name="Submissions S."/>
        </authorList>
    </citation>
    <scope>NUCLEOTIDE SEQUENCE [LARGE SCALE GENOMIC DNA]</scope>
    <source>
        <strain evidence="5">VKM Ac-2121</strain>
    </source>
</reference>
<organism evidence="4 5">
    <name type="scientific">Rathayibacter oskolensis</name>
    <dbReference type="NCBI Taxonomy" id="1891671"/>
    <lineage>
        <taxon>Bacteria</taxon>
        <taxon>Bacillati</taxon>
        <taxon>Actinomycetota</taxon>
        <taxon>Actinomycetes</taxon>
        <taxon>Micrococcales</taxon>
        <taxon>Microbacteriaceae</taxon>
        <taxon>Rathayibacter</taxon>
    </lineage>
</organism>
<evidence type="ECO:0000256" key="1">
    <source>
        <dbReference type="ARBA" id="ARBA00007125"/>
    </source>
</evidence>
<gene>
    <name evidence="4" type="ORF">SAMN06295885_1598</name>
</gene>
<dbReference type="InterPro" id="IPR003695">
    <property type="entry name" value="Ppx_GppA_N"/>
</dbReference>
<accession>A0A1X7NNJ5</accession>
<dbReference type="GO" id="GO:0016462">
    <property type="term" value="F:pyrophosphatase activity"/>
    <property type="evidence" value="ECO:0007669"/>
    <property type="project" value="TreeGrafter"/>
</dbReference>
<evidence type="ECO:0000313" key="4">
    <source>
        <dbReference type="EMBL" id="SMH39134.1"/>
    </source>
</evidence>
<comment type="similarity">
    <text evidence="1">Belongs to the GppA/Ppx family.</text>
</comment>
<dbReference type="EMBL" id="FXBM01000001">
    <property type="protein sequence ID" value="SMH39134.1"/>
    <property type="molecule type" value="Genomic_DNA"/>
</dbReference>
<dbReference type="OrthoDB" id="9793035at2"/>
<dbReference type="AlphaFoldDB" id="A0A1X7NNJ5"/>
<dbReference type="STRING" id="1891671.SAMN06295885_1598"/>
<dbReference type="InterPro" id="IPR050273">
    <property type="entry name" value="GppA/Ppx_hydrolase"/>
</dbReference>